<dbReference type="AlphaFoldDB" id="A0A426ZWE9"/>
<reference evidence="2 3" key="1">
    <citation type="journal article" date="2014" name="Agronomy (Basel)">
        <title>A Draft Genome Sequence for Ensete ventricosum, the Drought-Tolerant Tree Against Hunger.</title>
        <authorList>
            <person name="Harrison J."/>
            <person name="Moore K.A."/>
            <person name="Paszkiewicz K."/>
            <person name="Jones T."/>
            <person name="Grant M."/>
            <person name="Ambacheew D."/>
            <person name="Muzemil S."/>
            <person name="Studholme D.J."/>
        </authorList>
    </citation>
    <scope>NUCLEOTIDE SEQUENCE [LARGE SCALE GENOMIC DNA]</scope>
</reference>
<dbReference type="Proteomes" id="UP000287651">
    <property type="component" value="Unassembled WGS sequence"/>
</dbReference>
<evidence type="ECO:0000313" key="2">
    <source>
        <dbReference type="EMBL" id="RRT68329.1"/>
    </source>
</evidence>
<protein>
    <submittedName>
        <fullName evidence="2">Uncharacterized protein</fullName>
    </submittedName>
</protein>
<dbReference type="EMBL" id="AMZH03004732">
    <property type="protein sequence ID" value="RRT68329.1"/>
    <property type="molecule type" value="Genomic_DNA"/>
</dbReference>
<gene>
    <name evidence="2" type="ORF">B296_00013045</name>
</gene>
<comment type="caution">
    <text evidence="2">The sequence shown here is derived from an EMBL/GenBank/DDBJ whole genome shotgun (WGS) entry which is preliminary data.</text>
</comment>
<proteinExistence type="predicted"/>
<evidence type="ECO:0000313" key="3">
    <source>
        <dbReference type="Proteomes" id="UP000287651"/>
    </source>
</evidence>
<organism evidence="2 3">
    <name type="scientific">Ensete ventricosum</name>
    <name type="common">Abyssinian banana</name>
    <name type="synonym">Musa ensete</name>
    <dbReference type="NCBI Taxonomy" id="4639"/>
    <lineage>
        <taxon>Eukaryota</taxon>
        <taxon>Viridiplantae</taxon>
        <taxon>Streptophyta</taxon>
        <taxon>Embryophyta</taxon>
        <taxon>Tracheophyta</taxon>
        <taxon>Spermatophyta</taxon>
        <taxon>Magnoliopsida</taxon>
        <taxon>Liliopsida</taxon>
        <taxon>Zingiberales</taxon>
        <taxon>Musaceae</taxon>
        <taxon>Ensete</taxon>
    </lineage>
</organism>
<name>A0A426ZWE9_ENSVE</name>
<accession>A0A426ZWE9</accession>
<sequence>MFQVLDPGWLIPRLSSHPDSTKSSAITFKNQGDGSRLGCGHTVQDDEGEGRGSGGGDDNEEADEKAELSRGHYCRRPAIREFRVNFYPSNSFVLLSPGDDDDFCDRTGARLNE</sequence>
<feature type="region of interest" description="Disordered" evidence="1">
    <location>
        <begin position="12"/>
        <end position="69"/>
    </location>
</feature>
<evidence type="ECO:0000256" key="1">
    <source>
        <dbReference type="SAM" id="MobiDB-lite"/>
    </source>
</evidence>
<feature type="compositionally biased region" description="Polar residues" evidence="1">
    <location>
        <begin position="17"/>
        <end position="33"/>
    </location>
</feature>